<dbReference type="Proteomes" id="UP000774326">
    <property type="component" value="Unassembled WGS sequence"/>
</dbReference>
<evidence type="ECO:0000313" key="1">
    <source>
        <dbReference type="EMBL" id="KAH3685262.1"/>
    </source>
</evidence>
<organism evidence="1 2">
    <name type="scientific">Wickerhamomyces pijperi</name>
    <name type="common">Yeast</name>
    <name type="synonym">Pichia pijperi</name>
    <dbReference type="NCBI Taxonomy" id="599730"/>
    <lineage>
        <taxon>Eukaryota</taxon>
        <taxon>Fungi</taxon>
        <taxon>Dikarya</taxon>
        <taxon>Ascomycota</taxon>
        <taxon>Saccharomycotina</taxon>
        <taxon>Saccharomycetes</taxon>
        <taxon>Phaffomycetales</taxon>
        <taxon>Wickerhamomycetaceae</taxon>
        <taxon>Wickerhamomyces</taxon>
    </lineage>
</organism>
<comment type="caution">
    <text evidence="1">The sequence shown here is derived from an EMBL/GenBank/DDBJ whole genome shotgun (WGS) entry which is preliminary data.</text>
</comment>
<keyword evidence="2" id="KW-1185">Reference proteome</keyword>
<proteinExistence type="predicted"/>
<sequence length="126" mass="14366">MEVSSLIINDALNHQKIEDDEYSPQSAKKQRDQTKVVETHLKITTDFTAQAISGEAETYHIYTMDKMCYNYVPTTTDQLYAGRLLSHCELTDFLTRADSDHNLVSFINLETINLLLTPPDITLLVQ</sequence>
<evidence type="ECO:0000313" key="2">
    <source>
        <dbReference type="Proteomes" id="UP000774326"/>
    </source>
</evidence>
<gene>
    <name evidence="1" type="ORF">WICPIJ_003736</name>
</gene>
<dbReference type="EMBL" id="JAEUBG010002063">
    <property type="protein sequence ID" value="KAH3685262.1"/>
    <property type="molecule type" value="Genomic_DNA"/>
</dbReference>
<reference evidence="1" key="1">
    <citation type="journal article" date="2021" name="Open Biol.">
        <title>Shared evolutionary footprints suggest mitochondrial oxidative damage underlies multiple complex I losses in fungi.</title>
        <authorList>
            <person name="Schikora-Tamarit M.A."/>
            <person name="Marcet-Houben M."/>
            <person name="Nosek J."/>
            <person name="Gabaldon T."/>
        </authorList>
    </citation>
    <scope>NUCLEOTIDE SEQUENCE</scope>
    <source>
        <strain evidence="1">CBS2887</strain>
    </source>
</reference>
<accession>A0A9P8Q6I8</accession>
<name>A0A9P8Q6I8_WICPI</name>
<dbReference type="AlphaFoldDB" id="A0A9P8Q6I8"/>
<reference evidence="1" key="2">
    <citation type="submission" date="2021-01" db="EMBL/GenBank/DDBJ databases">
        <authorList>
            <person name="Schikora-Tamarit M.A."/>
        </authorList>
    </citation>
    <scope>NUCLEOTIDE SEQUENCE</scope>
    <source>
        <strain evidence="1">CBS2887</strain>
    </source>
</reference>
<protein>
    <submittedName>
        <fullName evidence="1">Uncharacterized protein</fullName>
    </submittedName>
</protein>